<gene>
    <name evidence="1" type="ORF">J2D73_19285</name>
</gene>
<comment type="caution">
    <text evidence="1">The sequence shown here is derived from an EMBL/GenBank/DDBJ whole genome shotgun (WGS) entry which is preliminary data.</text>
</comment>
<evidence type="ECO:0000313" key="2">
    <source>
        <dbReference type="Proteomes" id="UP000664771"/>
    </source>
</evidence>
<dbReference type="RefSeq" id="WP_207883973.1">
    <property type="nucleotide sequence ID" value="NZ_JAFVMF010000036.1"/>
</dbReference>
<keyword evidence="2" id="KW-1185">Reference proteome</keyword>
<dbReference type="Proteomes" id="UP000664771">
    <property type="component" value="Unassembled WGS sequence"/>
</dbReference>
<accession>A0ABS3M1B6</accession>
<proteinExistence type="predicted"/>
<reference evidence="1 2" key="1">
    <citation type="submission" date="2021-03" db="EMBL/GenBank/DDBJ databases">
        <title>The complete genome sequence of Acetobacter sacchari TBRC 11175.</title>
        <authorList>
            <person name="Charoenyingcharoen P."/>
            <person name="Yukphan P."/>
        </authorList>
    </citation>
    <scope>NUCLEOTIDE SEQUENCE [LARGE SCALE GENOMIC DNA]</scope>
    <source>
        <strain evidence="1 2">TBRC 11175</strain>
    </source>
</reference>
<dbReference type="EMBL" id="JAFVMF010000036">
    <property type="protein sequence ID" value="MBO1361930.1"/>
    <property type="molecule type" value="Genomic_DNA"/>
</dbReference>
<name>A0ABS3M1B6_9PROT</name>
<organism evidence="1 2">
    <name type="scientific">Acetobacter sacchari</name>
    <dbReference type="NCBI Taxonomy" id="2661687"/>
    <lineage>
        <taxon>Bacteria</taxon>
        <taxon>Pseudomonadati</taxon>
        <taxon>Pseudomonadota</taxon>
        <taxon>Alphaproteobacteria</taxon>
        <taxon>Acetobacterales</taxon>
        <taxon>Acetobacteraceae</taxon>
        <taxon>Acetobacter</taxon>
    </lineage>
</organism>
<protein>
    <submittedName>
        <fullName evidence="1">Uncharacterized protein</fullName>
    </submittedName>
</protein>
<evidence type="ECO:0000313" key="1">
    <source>
        <dbReference type="EMBL" id="MBO1361930.1"/>
    </source>
</evidence>
<sequence>MSLIGSGADAPVDCPDPAMIDWSRVKSLWIMDMADDHARHWQFWPCVEFSDQTWIPMEKKGDITSARQCCARLAAIYDRPVRDWTLPIPPALATTVVGNEIRQILSMGEDVEKAPIWGSGWELADFPFLNGMSDDAFAAELDEHDRIARETFADAPVAADGVTLKQAIQIVRGEGVRRWRLLHAANRKPPAMKGGGA</sequence>